<evidence type="ECO:0000256" key="8">
    <source>
        <dbReference type="ARBA" id="ARBA00022989"/>
    </source>
</evidence>
<dbReference type="PANTHER" id="PTHR43738:SF1">
    <property type="entry name" value="HEMIN TRANSPORT SYSTEM PERMEASE PROTEIN HRTB-RELATED"/>
    <property type="match status" value="1"/>
</dbReference>
<dbReference type="RefSeq" id="WP_338753752.1">
    <property type="nucleotide sequence ID" value="NZ_CP147404.1"/>
</dbReference>
<dbReference type="PANTHER" id="PTHR43738">
    <property type="entry name" value="ABC TRANSPORTER, MEMBRANE PROTEIN"/>
    <property type="match status" value="1"/>
</dbReference>
<keyword evidence="6" id="KW-1003">Cell membrane</keyword>
<evidence type="ECO:0000256" key="7">
    <source>
        <dbReference type="ARBA" id="ARBA00022692"/>
    </source>
</evidence>
<dbReference type="Pfam" id="PF02687">
    <property type="entry name" value="FtsX"/>
    <property type="match status" value="1"/>
</dbReference>
<keyword evidence="9 11" id="KW-0472">Membrane</keyword>
<protein>
    <recommendedName>
        <fullName evidence="4">Putative hemin transport system permease protein HrtB</fullName>
    </recommendedName>
</protein>
<evidence type="ECO:0000256" key="6">
    <source>
        <dbReference type="ARBA" id="ARBA00022475"/>
    </source>
</evidence>
<evidence type="ECO:0000256" key="3">
    <source>
        <dbReference type="ARBA" id="ARBA00011131"/>
    </source>
</evidence>
<evidence type="ECO:0000313" key="13">
    <source>
        <dbReference type="EMBL" id="WXB94135.1"/>
    </source>
</evidence>
<feature type="transmembrane region" description="Helical" evidence="11">
    <location>
        <begin position="280"/>
        <end position="306"/>
    </location>
</feature>
<feature type="transmembrane region" description="Helical" evidence="11">
    <location>
        <begin position="238"/>
        <end position="260"/>
    </location>
</feature>
<dbReference type="InterPro" id="IPR051125">
    <property type="entry name" value="ABC-4/HrtB_transporter"/>
</dbReference>
<comment type="subcellular location">
    <subcellularLocation>
        <location evidence="1">Cell membrane</location>
        <topology evidence="1">Multi-pass membrane protein</topology>
    </subcellularLocation>
</comment>
<keyword evidence="8 11" id="KW-1133">Transmembrane helix</keyword>
<proteinExistence type="inferred from homology"/>
<evidence type="ECO:0000256" key="11">
    <source>
        <dbReference type="SAM" id="Phobius"/>
    </source>
</evidence>
<feature type="transmembrane region" description="Helical" evidence="11">
    <location>
        <begin position="326"/>
        <end position="347"/>
    </location>
</feature>
<reference evidence="13 14" key="1">
    <citation type="submission" date="2024-02" db="EMBL/GenBank/DDBJ databases">
        <title>Seven novel Bacillus-like species.</title>
        <authorList>
            <person name="Liu G."/>
        </authorList>
    </citation>
    <scope>NUCLEOTIDE SEQUENCE [LARGE SCALE GENOMIC DNA]</scope>
    <source>
        <strain evidence="13 14">FJAT-52991</strain>
    </source>
</reference>
<sequence length="359" mass="39558">MFSLSIKEMRFFKLKYLLIAFILFFTASLVFIINGLANGLSLDNASSVVNMKADSFYMKTEAEHRLDRSKISETEALQAQKEHGLEPLGVQMFSLKDRTNNKTIDLTFMGIQEDSALHPKLIEGHTLKKDDQLSIVADESLKEEGIKLGDTLYEETSGLTFTVTGFTSGQTYSHMPVAFINLKSWAALTERNNKVYYNALVAPTGEHAIGKPAKDGQWVPKEDVMKSIPGFEAEQSSLYMMLGFLLVITVFILTAFFYIITGQKMNQFGILKAIGSRNSFLIGTTIIQALLLSMISIGIAAGFAIFMPSFLPEGIPYVIDIANTMMLAGILLAVALIGSLISSFNIVKADPIEAMGRVE</sequence>
<comment type="function">
    <text evidence="10">Part of the ABC transporter complex hrt involved in hemin import. Responsible for the translocation of the substrate across the membrane.</text>
</comment>
<dbReference type="Proteomes" id="UP001387364">
    <property type="component" value="Chromosome"/>
</dbReference>
<gene>
    <name evidence="13" type="ORF">WDJ61_05770</name>
</gene>
<evidence type="ECO:0000256" key="4">
    <source>
        <dbReference type="ARBA" id="ARBA00016962"/>
    </source>
</evidence>
<evidence type="ECO:0000313" key="14">
    <source>
        <dbReference type="Proteomes" id="UP001387364"/>
    </source>
</evidence>
<keyword evidence="7 11" id="KW-0812">Transmembrane</keyword>
<evidence type="ECO:0000256" key="1">
    <source>
        <dbReference type="ARBA" id="ARBA00004651"/>
    </source>
</evidence>
<comment type="similarity">
    <text evidence="2">Belongs to the ABC-4 integral membrane protein family. HrtB subfamily.</text>
</comment>
<keyword evidence="5" id="KW-0813">Transport</keyword>
<name>A0ABZ2N959_9BACI</name>
<dbReference type="EMBL" id="CP147404">
    <property type="protein sequence ID" value="WXB94135.1"/>
    <property type="molecule type" value="Genomic_DNA"/>
</dbReference>
<comment type="subunit">
    <text evidence="3">The complex is composed of two ATP-binding proteins (HrtA), two transmembrane proteins (HrtB) and a solute-binding protein.</text>
</comment>
<evidence type="ECO:0000259" key="12">
    <source>
        <dbReference type="Pfam" id="PF02687"/>
    </source>
</evidence>
<accession>A0ABZ2N959</accession>
<evidence type="ECO:0000256" key="2">
    <source>
        <dbReference type="ARBA" id="ARBA00008697"/>
    </source>
</evidence>
<feature type="domain" description="ABC3 transporter permease C-terminal" evidence="12">
    <location>
        <begin position="240"/>
        <end position="351"/>
    </location>
</feature>
<organism evidence="13 14">
    <name type="scientific">Bacillus kandeliae</name>
    <dbReference type="NCBI Taxonomy" id="3129297"/>
    <lineage>
        <taxon>Bacteria</taxon>
        <taxon>Bacillati</taxon>
        <taxon>Bacillota</taxon>
        <taxon>Bacilli</taxon>
        <taxon>Bacillales</taxon>
        <taxon>Bacillaceae</taxon>
        <taxon>Bacillus</taxon>
    </lineage>
</organism>
<evidence type="ECO:0000256" key="9">
    <source>
        <dbReference type="ARBA" id="ARBA00023136"/>
    </source>
</evidence>
<dbReference type="InterPro" id="IPR003838">
    <property type="entry name" value="ABC3_permease_C"/>
</dbReference>
<keyword evidence="14" id="KW-1185">Reference proteome</keyword>
<evidence type="ECO:0000256" key="5">
    <source>
        <dbReference type="ARBA" id="ARBA00022448"/>
    </source>
</evidence>
<evidence type="ECO:0000256" key="10">
    <source>
        <dbReference type="ARBA" id="ARBA00024973"/>
    </source>
</evidence>